<evidence type="ECO:0000256" key="1">
    <source>
        <dbReference type="SAM" id="SignalP"/>
    </source>
</evidence>
<dbReference type="Proteomes" id="UP000831785">
    <property type="component" value="Chromosome"/>
</dbReference>
<evidence type="ECO:0000259" key="2">
    <source>
        <dbReference type="Pfam" id="PF00144"/>
    </source>
</evidence>
<proteinExistence type="predicted"/>
<feature type="chain" id="PRO_5045346177" evidence="1">
    <location>
        <begin position="26"/>
        <end position="506"/>
    </location>
</feature>
<dbReference type="InterPro" id="IPR012338">
    <property type="entry name" value="Beta-lactam/transpept-like"/>
</dbReference>
<dbReference type="PANTHER" id="PTHR46825:SF8">
    <property type="entry name" value="BETA-LACTAMASE-RELATED"/>
    <property type="match status" value="1"/>
</dbReference>
<protein>
    <submittedName>
        <fullName evidence="3">Beta-lactamase family protein</fullName>
    </submittedName>
</protein>
<dbReference type="SUPFAM" id="SSF56601">
    <property type="entry name" value="beta-lactamase/transpeptidase-like"/>
    <property type="match status" value="1"/>
</dbReference>
<evidence type="ECO:0000313" key="4">
    <source>
        <dbReference type="Proteomes" id="UP000831785"/>
    </source>
</evidence>
<dbReference type="Pfam" id="PF00144">
    <property type="entry name" value="Beta-lactamase"/>
    <property type="match status" value="1"/>
</dbReference>
<feature type="signal peptide" evidence="1">
    <location>
        <begin position="1"/>
        <end position="25"/>
    </location>
</feature>
<evidence type="ECO:0000313" key="3">
    <source>
        <dbReference type="EMBL" id="UOQ52314.1"/>
    </source>
</evidence>
<reference evidence="3 4" key="1">
    <citation type="submission" date="2022-04" db="EMBL/GenBank/DDBJ databases">
        <title>Hymenobacter sp. isolated from the air.</title>
        <authorList>
            <person name="Won M."/>
            <person name="Lee C.-M."/>
            <person name="Woen H.-Y."/>
            <person name="Kwon S.-W."/>
        </authorList>
    </citation>
    <scope>NUCLEOTIDE SEQUENCE [LARGE SCALE GENOMIC DNA]</scope>
    <source>
        <strain evidence="4">5116 S-27</strain>
    </source>
</reference>
<dbReference type="RefSeq" id="WP_244716167.1">
    <property type="nucleotide sequence ID" value="NZ_CP095049.1"/>
</dbReference>
<dbReference type="InterPro" id="IPR001466">
    <property type="entry name" value="Beta-lactam-related"/>
</dbReference>
<accession>A0ABY4F6L5</accession>
<dbReference type="PANTHER" id="PTHR46825">
    <property type="entry name" value="D-ALANYL-D-ALANINE-CARBOXYPEPTIDASE/ENDOPEPTIDASE AMPH"/>
    <property type="match status" value="1"/>
</dbReference>
<keyword evidence="4" id="KW-1185">Reference proteome</keyword>
<organism evidence="3 4">
    <name type="scientific">Hymenobacter cellulosivorans</name>
    <dbReference type="NCBI Taxonomy" id="2932249"/>
    <lineage>
        <taxon>Bacteria</taxon>
        <taxon>Pseudomonadati</taxon>
        <taxon>Bacteroidota</taxon>
        <taxon>Cytophagia</taxon>
        <taxon>Cytophagales</taxon>
        <taxon>Hymenobacteraceae</taxon>
        <taxon>Hymenobacter</taxon>
    </lineage>
</organism>
<dbReference type="EMBL" id="CP095049">
    <property type="protein sequence ID" value="UOQ52314.1"/>
    <property type="molecule type" value="Genomic_DNA"/>
</dbReference>
<name>A0ABY4F6L5_9BACT</name>
<sequence>MLHYYRAAGSLLTVWALLGSADARAQAPRFASYAQFNDTLVAQFNRGDFKAMEAFGSEALRKIEPLGSMATLLEKQKAMTGRIVSSRVLPERKTRHEFAWQGEQQNLRVNLVSSAPGVIDDYFISDFIAQPNARKTPLATDNRKRTPLDQAVDRAATLYMQHPDAAGMSIGVYWQGQRYFYNYGEVAKGSGRLPTASTYYNLGSVAKTFVTTLLAQAVLDKKVQLTDDVRKYLPGQYPNLEFEGQPVRLVDLATHTSGLPGAARQYSREKRAQLEKEYADLGVRIAHYNRYTADSLLHDMHAFTLSTKPGATYRYQNLDVLILQLALERAYQQPYEQLITQYVQRRFGMKDTKRVLSAPEKARFATGYDENLRAQTHANYTGYWGGSTMCSTPADLLTYVQANLAEKEPAVKLAHQPAWGTSIGLGWMLDQDPDGQRRIFHNGHSIGFNTRCVMYPAEQTGVVVFVNESISQTRVTEMEEYLKQELSRMATPAAKPTKAGKAVGQR</sequence>
<dbReference type="Gene3D" id="3.40.710.10">
    <property type="entry name" value="DD-peptidase/beta-lactamase superfamily"/>
    <property type="match status" value="1"/>
</dbReference>
<dbReference type="InterPro" id="IPR050491">
    <property type="entry name" value="AmpC-like"/>
</dbReference>
<gene>
    <name evidence="3" type="ORF">MUN80_21455</name>
</gene>
<keyword evidence="1" id="KW-0732">Signal</keyword>
<feature type="domain" description="Beta-lactamase-related" evidence="2">
    <location>
        <begin position="153"/>
        <end position="477"/>
    </location>
</feature>